<accession>A0A7R9ED51</accession>
<dbReference type="EMBL" id="OB794702">
    <property type="protein sequence ID" value="CAD7430916.1"/>
    <property type="molecule type" value="Genomic_DNA"/>
</dbReference>
<organism evidence="1">
    <name type="scientific">Timema monikensis</name>
    <dbReference type="NCBI Taxonomy" id="170555"/>
    <lineage>
        <taxon>Eukaryota</taxon>
        <taxon>Metazoa</taxon>
        <taxon>Ecdysozoa</taxon>
        <taxon>Arthropoda</taxon>
        <taxon>Hexapoda</taxon>
        <taxon>Insecta</taxon>
        <taxon>Pterygota</taxon>
        <taxon>Neoptera</taxon>
        <taxon>Polyneoptera</taxon>
        <taxon>Phasmatodea</taxon>
        <taxon>Timematodea</taxon>
        <taxon>Timematoidea</taxon>
        <taxon>Timematidae</taxon>
        <taxon>Timema</taxon>
    </lineage>
</organism>
<protein>
    <submittedName>
        <fullName evidence="1">Uncharacterized protein</fullName>
    </submittedName>
</protein>
<dbReference type="AlphaFoldDB" id="A0A7R9ED51"/>
<gene>
    <name evidence="1" type="ORF">TMSB3V08_LOCUS7661</name>
</gene>
<name>A0A7R9ED51_9NEOP</name>
<evidence type="ECO:0000313" key="1">
    <source>
        <dbReference type="EMBL" id="CAD7430916.1"/>
    </source>
</evidence>
<reference evidence="1" key="1">
    <citation type="submission" date="2020-11" db="EMBL/GenBank/DDBJ databases">
        <authorList>
            <person name="Tran Van P."/>
        </authorList>
    </citation>
    <scope>NUCLEOTIDE SEQUENCE</scope>
</reference>
<sequence length="111" mass="12279">MLPAPHNFTVESSTVTCYHRFMVESSSVTCYHRFMVESSSYLLLSASRWRVALLPAITASWWRVAMLPAAHSFTRDSLSLEPSNVANCVSKGKSEVSTGETILGGRTHTKL</sequence>
<proteinExistence type="predicted"/>